<evidence type="ECO:0000256" key="5">
    <source>
        <dbReference type="ARBA" id="ARBA00023004"/>
    </source>
</evidence>
<dbReference type="PROSITE" id="PS51007">
    <property type="entry name" value="CYTC"/>
    <property type="match status" value="2"/>
</dbReference>
<protein>
    <submittedName>
        <fullName evidence="9">Cytochrome c4</fullName>
    </submittedName>
</protein>
<evidence type="ECO:0000256" key="6">
    <source>
        <dbReference type="PROSITE-ProRule" id="PRU00433"/>
    </source>
</evidence>
<dbReference type="InterPro" id="IPR036909">
    <property type="entry name" value="Cyt_c-like_dom_sf"/>
</dbReference>
<dbReference type="PANTHER" id="PTHR33751:SF9">
    <property type="entry name" value="CYTOCHROME C4"/>
    <property type="match status" value="1"/>
</dbReference>
<reference evidence="9 10" key="1">
    <citation type="submission" date="2022-07" db="EMBL/GenBank/DDBJ databases">
        <title>Genome Analysis of Selected Gammaproteobacteria from Nigerian Food snails.</title>
        <authorList>
            <person name="Okafor A.C."/>
        </authorList>
    </citation>
    <scope>NUCLEOTIDE SEQUENCE [LARGE SCALE GENOMIC DNA]</scope>
    <source>
        <strain evidence="9 10">Awg 2</strain>
    </source>
</reference>
<dbReference type="Proteomes" id="UP001211689">
    <property type="component" value="Unassembled WGS sequence"/>
</dbReference>
<dbReference type="InterPro" id="IPR050597">
    <property type="entry name" value="Cytochrome_c_Oxidase_Subunit"/>
</dbReference>
<keyword evidence="7" id="KW-0732">Signal</keyword>
<keyword evidence="4" id="KW-0249">Electron transport</keyword>
<keyword evidence="1" id="KW-0813">Transport</keyword>
<feature type="domain" description="Cytochrome c" evidence="8">
    <location>
        <begin position="19"/>
        <end position="124"/>
    </location>
</feature>
<comment type="caution">
    <text evidence="9">The sequence shown here is derived from an EMBL/GenBank/DDBJ whole genome shotgun (WGS) entry which is preliminary data.</text>
</comment>
<accession>A0ABT4Y7L7</accession>
<dbReference type="EMBL" id="JANEWF010000018">
    <property type="protein sequence ID" value="MDA8484637.1"/>
    <property type="molecule type" value="Genomic_DNA"/>
</dbReference>
<evidence type="ECO:0000313" key="9">
    <source>
        <dbReference type="EMBL" id="MDA8484637.1"/>
    </source>
</evidence>
<dbReference type="PANTHER" id="PTHR33751">
    <property type="entry name" value="CBB3-TYPE CYTOCHROME C OXIDASE SUBUNIT FIXP"/>
    <property type="match status" value="1"/>
</dbReference>
<feature type="chain" id="PRO_5046036271" evidence="7">
    <location>
        <begin position="21"/>
        <end position="225"/>
    </location>
</feature>
<evidence type="ECO:0000256" key="2">
    <source>
        <dbReference type="ARBA" id="ARBA00022617"/>
    </source>
</evidence>
<sequence>MKRAFLIGGALVAAGLTAAAATVGPELLAGYRFMDALDRYYASYEANGGAWPQTQDSCALCHGVNGQPRDAQYAALAGQPASYIEAQLHAFAEGRRHSAQMGPLAANLSDAQIKALADYFSRQPPGTTEAPEQDDALAKRGEAVVAARGCIACHGENLSGGPLGPRIAGQGDGYLSDQLKAFKRGQRQDPSQAMNAMASSLSDEELKATAHYLSGLTPAQPHSAH</sequence>
<dbReference type="Gene3D" id="1.10.760.10">
    <property type="entry name" value="Cytochrome c-like domain"/>
    <property type="match status" value="2"/>
</dbReference>
<evidence type="ECO:0000256" key="4">
    <source>
        <dbReference type="ARBA" id="ARBA00022982"/>
    </source>
</evidence>
<keyword evidence="5 6" id="KW-0408">Iron</keyword>
<evidence type="ECO:0000256" key="1">
    <source>
        <dbReference type="ARBA" id="ARBA00022448"/>
    </source>
</evidence>
<feature type="domain" description="Cytochrome c" evidence="8">
    <location>
        <begin position="136"/>
        <end position="217"/>
    </location>
</feature>
<keyword evidence="10" id="KW-1185">Reference proteome</keyword>
<dbReference type="Pfam" id="PF00034">
    <property type="entry name" value="Cytochrom_C"/>
    <property type="match status" value="2"/>
</dbReference>
<gene>
    <name evidence="9" type="ORF">NNO07_16310</name>
</gene>
<proteinExistence type="predicted"/>
<name>A0ABT4Y7L7_METRE</name>
<dbReference type="InterPro" id="IPR009056">
    <property type="entry name" value="Cyt_c-like_dom"/>
</dbReference>
<evidence type="ECO:0000259" key="8">
    <source>
        <dbReference type="PROSITE" id="PS51007"/>
    </source>
</evidence>
<evidence type="ECO:0000256" key="3">
    <source>
        <dbReference type="ARBA" id="ARBA00022723"/>
    </source>
</evidence>
<feature type="signal peptide" evidence="7">
    <location>
        <begin position="1"/>
        <end position="20"/>
    </location>
</feature>
<organism evidence="9 10">
    <name type="scientific">Metapseudomonas resinovorans</name>
    <name type="common">Pseudomonas resinovorans</name>
    <dbReference type="NCBI Taxonomy" id="53412"/>
    <lineage>
        <taxon>Bacteria</taxon>
        <taxon>Pseudomonadati</taxon>
        <taxon>Pseudomonadota</taxon>
        <taxon>Gammaproteobacteria</taxon>
        <taxon>Pseudomonadales</taxon>
        <taxon>Pseudomonadaceae</taxon>
        <taxon>Metapseudomonas</taxon>
    </lineage>
</organism>
<keyword evidence="2 6" id="KW-0349">Heme</keyword>
<keyword evidence="3 6" id="KW-0479">Metal-binding</keyword>
<evidence type="ECO:0000256" key="7">
    <source>
        <dbReference type="SAM" id="SignalP"/>
    </source>
</evidence>
<evidence type="ECO:0000313" key="10">
    <source>
        <dbReference type="Proteomes" id="UP001211689"/>
    </source>
</evidence>
<dbReference type="SUPFAM" id="SSF46626">
    <property type="entry name" value="Cytochrome c"/>
    <property type="match status" value="2"/>
</dbReference>